<accession>A0A2K2FA05</accession>
<proteinExistence type="predicted"/>
<dbReference type="Pfam" id="PF12675">
    <property type="entry name" value="DUF3795"/>
    <property type="match status" value="1"/>
</dbReference>
<dbReference type="AlphaFoldDB" id="A0A2K2FA05"/>
<organism evidence="1 2">
    <name type="scientific">Clostridium thermosuccinogenes</name>
    <dbReference type="NCBI Taxonomy" id="84032"/>
    <lineage>
        <taxon>Bacteria</taxon>
        <taxon>Bacillati</taxon>
        <taxon>Bacillota</taxon>
        <taxon>Clostridia</taxon>
        <taxon>Eubacteriales</taxon>
        <taxon>Clostridiaceae</taxon>
        <taxon>Clostridium</taxon>
    </lineage>
</organism>
<dbReference type="InterPro" id="IPR024227">
    <property type="entry name" value="DUF3795"/>
</dbReference>
<dbReference type="KEGG" id="cthd:CDO33_12125"/>
<keyword evidence="2" id="KW-1185">Reference proteome</keyword>
<sequence>MQKVKEETMRFMRGKYHLDEVLGKYYENDCLRFRQGKKTIVSIILHEDHYDFQVIFGKAEREKFEEQRSGFPQFIVDIYDKAHTYHDGKWMLIRVDNMEALEAVKKLILIKKKPNRKPFPKENAVYGKCGHRCDLCIHFSGGTISEEFRKELEERLTRVYDNSDWSMRCSGCGTPGCHTELCDQLKCAKEKGYAACVSCKQYPCSKATVGYAELGAKSILADDVTWAILPYVPYQYGN</sequence>
<comment type="caution">
    <text evidence="1">The sequence shown here is derived from an EMBL/GenBank/DDBJ whole genome shotgun (WGS) entry which is preliminary data.</text>
</comment>
<protein>
    <recommendedName>
        <fullName evidence="3">DUF3788 domain-containing protein</fullName>
    </recommendedName>
</protein>
<dbReference type="InterPro" id="IPR024265">
    <property type="entry name" value="DUF3788"/>
</dbReference>
<dbReference type="EMBL" id="NIOJ01000045">
    <property type="protein sequence ID" value="PNT96739.1"/>
    <property type="molecule type" value="Genomic_DNA"/>
</dbReference>
<dbReference type="Pfam" id="PF12663">
    <property type="entry name" value="DUF3788"/>
    <property type="match status" value="1"/>
</dbReference>
<evidence type="ECO:0000313" key="1">
    <source>
        <dbReference type="EMBL" id="PNT96739.1"/>
    </source>
</evidence>
<evidence type="ECO:0008006" key="3">
    <source>
        <dbReference type="Google" id="ProtNLM"/>
    </source>
</evidence>
<dbReference type="OrthoDB" id="9090890at2"/>
<evidence type="ECO:0000313" key="2">
    <source>
        <dbReference type="Proteomes" id="UP000236151"/>
    </source>
</evidence>
<dbReference type="Proteomes" id="UP000236151">
    <property type="component" value="Unassembled WGS sequence"/>
</dbReference>
<reference evidence="2" key="1">
    <citation type="submission" date="2017-06" db="EMBL/GenBank/DDBJ databases">
        <title>Investigating the central metabolism of Clostridium thermosuccinogenes.</title>
        <authorList>
            <person name="Koendjbiharie J.G."/>
            <person name="Van Kranenburg R."/>
            <person name="Vriesendorp B."/>
        </authorList>
    </citation>
    <scope>NUCLEOTIDE SEQUENCE [LARGE SCALE GENOMIC DNA]</scope>
    <source>
        <strain evidence="2">DSM 5806</strain>
    </source>
</reference>
<name>A0A2K2FA05_9CLOT</name>
<gene>
    <name evidence="1" type="ORF">CDQ84_14575</name>
</gene>